<evidence type="ECO:0000256" key="5">
    <source>
        <dbReference type="ARBA" id="ARBA00022884"/>
    </source>
</evidence>
<dbReference type="InterPro" id="IPR023165">
    <property type="entry name" value="rRNA_Ade_diMease-like_C"/>
</dbReference>
<evidence type="ECO:0000313" key="8">
    <source>
        <dbReference type="EMBL" id="KLT44766.1"/>
    </source>
</evidence>
<dbReference type="AlphaFoldDB" id="A0A0J0XUI0"/>
<dbReference type="InterPro" id="IPR029063">
    <property type="entry name" value="SAM-dependent_MTases_sf"/>
</dbReference>
<dbReference type="EMBL" id="KQ087185">
    <property type="protein sequence ID" value="KLT44766.1"/>
    <property type="molecule type" value="Genomic_DNA"/>
</dbReference>
<protein>
    <recommendedName>
        <fullName evidence="7">rRNA adenine N(6)-methyltransferase</fullName>
        <ecNumber evidence="7">2.1.1.-</ecNumber>
    </recommendedName>
</protein>
<dbReference type="Proteomes" id="UP000053611">
    <property type="component" value="Unassembled WGS sequence"/>
</dbReference>
<keyword evidence="7" id="KW-0698">rRNA processing</keyword>
<name>A0A0J0XUI0_9TREE</name>
<dbReference type="PANTHER" id="PTHR11727:SF17">
    <property type="entry name" value="DIMETHYLADENOSINE TRANSFERASE 1, MITOCHONDRIAL"/>
    <property type="match status" value="1"/>
</dbReference>
<evidence type="ECO:0000256" key="3">
    <source>
        <dbReference type="ARBA" id="ARBA00022679"/>
    </source>
</evidence>
<dbReference type="GO" id="GO:0006391">
    <property type="term" value="P:transcription initiation at mitochondrial promoter"/>
    <property type="evidence" value="ECO:0007669"/>
    <property type="project" value="TreeGrafter"/>
</dbReference>
<evidence type="ECO:0000256" key="6">
    <source>
        <dbReference type="ARBA" id="ARBA00024915"/>
    </source>
</evidence>
<dbReference type="PANTHER" id="PTHR11727">
    <property type="entry name" value="DIMETHYLADENOSINE TRANSFERASE"/>
    <property type="match status" value="1"/>
</dbReference>
<evidence type="ECO:0000256" key="1">
    <source>
        <dbReference type="ARBA" id="ARBA00004173"/>
    </source>
</evidence>
<comment type="function">
    <text evidence="6">Mitochondrial transcription factor that confers selective promoter recognition on the core subunit of the yeast mitochondrial RNA polymerase. Interacts with DNA in a non-specific manner.</text>
</comment>
<dbReference type="STRING" id="879819.A0A0J0XUI0"/>
<evidence type="ECO:0000256" key="2">
    <source>
        <dbReference type="ARBA" id="ARBA00022603"/>
    </source>
</evidence>
<proteinExistence type="inferred from homology"/>
<evidence type="ECO:0000256" key="4">
    <source>
        <dbReference type="ARBA" id="ARBA00022691"/>
    </source>
</evidence>
<dbReference type="Pfam" id="PF00398">
    <property type="entry name" value="RrnaAD"/>
    <property type="match status" value="1"/>
</dbReference>
<sequence>MPRLRLPPLPSPSQWSKYIPRTGRYSNEGAGARELLRRTVVASKKLTDSYVRALGIRKDEVILEAYPSLGQLTRSLLAGGVDTTSAADWEQVTREQEIVGPRAGKVKRRNIDQFDYPEWDVSSVPANPVPKGVNEKHAVVPKAVVAIEPLITQLSRGLGFDPDLAPSSYWDYNDAKTEEELKKIAEMRGTTPVYPSILQKNLLLCPDSVFEWHTIPRVLDNPLVWEKLPVYDESKEGVESRMRPWDAPPPPLSVVATMPETVLGDQLIAQWVSSAIGEPGKERGWLWAFGRVRLAMFVPKTQYDRLMASPGETIHCKLSVMANALFQVRPLPPYHHVPDVDKQSTRTNTDYETALRESAGARVGKGGVRIRHATPAPPPIDEVTETHVGDFWPQNGRLVGRSANVKVPEDTKLPRPPMLGVELIPRLDSPIRLDQREEWEFVLRHCFVQEARPLSLAMPKLGFGAENLIPKIRESETTSKYAGLPCNPETTVRHLTIEQWQRIVDVFAKWPFKPELLMLDSLDDNRQIGTT</sequence>
<dbReference type="GO" id="GO:0034246">
    <property type="term" value="F:mitochondrial transcription factor activity"/>
    <property type="evidence" value="ECO:0007669"/>
    <property type="project" value="TreeGrafter"/>
</dbReference>
<dbReference type="Gene3D" id="3.40.50.150">
    <property type="entry name" value="Vaccinia Virus protein VP39"/>
    <property type="match status" value="2"/>
</dbReference>
<comment type="similarity">
    <text evidence="7">Belongs to the class I-like SAM-binding methyltransferase superfamily. rRNA adenine N(6)-methyltransferase family.</text>
</comment>
<dbReference type="Gene3D" id="1.10.8.100">
    <property type="entry name" value="Ribosomal RNA adenine dimethylase-like, domain 2"/>
    <property type="match status" value="1"/>
</dbReference>
<dbReference type="InterPro" id="IPR001737">
    <property type="entry name" value="KsgA/Erm"/>
</dbReference>
<dbReference type="GO" id="GO:0003723">
    <property type="term" value="F:RNA binding"/>
    <property type="evidence" value="ECO:0007669"/>
    <property type="project" value="UniProtKB-KW"/>
</dbReference>
<keyword evidence="4 7" id="KW-0949">S-adenosyl-L-methionine</keyword>
<comment type="subcellular location">
    <subcellularLocation>
        <location evidence="1">Mitochondrion</location>
    </subcellularLocation>
</comment>
<dbReference type="GO" id="GO:0005759">
    <property type="term" value="C:mitochondrial matrix"/>
    <property type="evidence" value="ECO:0007669"/>
    <property type="project" value="TreeGrafter"/>
</dbReference>
<reference evidence="8 9" key="1">
    <citation type="submission" date="2015-03" db="EMBL/GenBank/DDBJ databases">
        <title>Genomics and transcriptomics of the oil-accumulating basidiomycete yeast T. oleaginosus allow insights into substrate utilization and the diverse evolutionary trajectories of mating systems in fungi.</title>
        <authorList>
            <consortium name="DOE Joint Genome Institute"/>
            <person name="Kourist R."/>
            <person name="Kracht O."/>
            <person name="Bracharz F."/>
            <person name="Lipzen A."/>
            <person name="Nolan M."/>
            <person name="Ohm R."/>
            <person name="Grigoriev I."/>
            <person name="Sun S."/>
            <person name="Heitman J."/>
            <person name="Bruck T."/>
            <person name="Nowrousian M."/>
        </authorList>
    </citation>
    <scope>NUCLEOTIDE SEQUENCE [LARGE SCALE GENOMIC DNA]</scope>
    <source>
        <strain evidence="8 9">IBC0246</strain>
    </source>
</reference>
<keyword evidence="9" id="KW-1185">Reference proteome</keyword>
<dbReference type="OrthoDB" id="16079at2759"/>
<dbReference type="SUPFAM" id="SSF53335">
    <property type="entry name" value="S-adenosyl-L-methionine-dependent methyltransferases"/>
    <property type="match status" value="1"/>
</dbReference>
<evidence type="ECO:0000313" key="9">
    <source>
        <dbReference type="Proteomes" id="UP000053611"/>
    </source>
</evidence>
<keyword evidence="5" id="KW-0694">RNA-binding</keyword>
<keyword evidence="3 7" id="KW-0808">Transferase</keyword>
<dbReference type="GO" id="GO:0000179">
    <property type="term" value="F:rRNA (adenine-N6,N6-)-dimethyltransferase activity"/>
    <property type="evidence" value="ECO:0007669"/>
    <property type="project" value="TreeGrafter"/>
</dbReference>
<dbReference type="RefSeq" id="XP_018281257.1">
    <property type="nucleotide sequence ID" value="XM_018420716.1"/>
</dbReference>
<gene>
    <name evidence="8" type="ORF">CC85DRAFT_256687</name>
</gene>
<dbReference type="GeneID" id="28981319"/>
<keyword evidence="2 7" id="KW-0489">Methyltransferase</keyword>
<dbReference type="EC" id="2.1.1.-" evidence="7"/>
<evidence type="ECO:0000256" key="7">
    <source>
        <dbReference type="RuleBase" id="RU362106"/>
    </source>
</evidence>
<organism evidence="8 9">
    <name type="scientific">Cutaneotrichosporon oleaginosum</name>
    <dbReference type="NCBI Taxonomy" id="879819"/>
    <lineage>
        <taxon>Eukaryota</taxon>
        <taxon>Fungi</taxon>
        <taxon>Dikarya</taxon>
        <taxon>Basidiomycota</taxon>
        <taxon>Agaricomycotina</taxon>
        <taxon>Tremellomycetes</taxon>
        <taxon>Trichosporonales</taxon>
        <taxon>Trichosporonaceae</taxon>
        <taxon>Cutaneotrichosporon</taxon>
    </lineage>
</organism>
<accession>A0A0J0XUI0</accession>